<evidence type="ECO:0000256" key="5">
    <source>
        <dbReference type="ARBA" id="ARBA00022801"/>
    </source>
</evidence>
<sequence length="471" mass="49166">MAKPQTVYVCSECGGKSAKWQGRCPHCEVWNTLVETVESAASGPRPGARHGAAAAQFAARGVLAAPSGPILLTEVQAERHRHQPSGIDELDRVLGGGLVPGGVLLLGGDPGIGKSTLLLQVLAGLATTLPVLYISGEESAAQVALRAQRLGLKDAPVRLMAETQLEVMLDTLANERPAVAVIDSIQTVYTEALSSAPGSVSQVRECAAQLTRAAKTSGITLVLVGHVTKEGALAGPRVLEHMVDTVLYFEGDAQSRFRLIRAIKNRFGAVNELGVFAMTEHGLKGVSNPSAIFLSTHAEPVPGTCVLATLEGTRPLLVEVQALVDSAAAPSPRRLSVGLDAARLAMLLAVLHRHAGVASGDQDVFVNAVGGVRITEPAADLAVLLAIQSSLRNRPLPRGLLAFGEVGLAGEIRPAPRGQERLREAAKLGFSIAIIPAANAPKGAGRQFEGLELHPVSRIDEALEVVRGLQG</sequence>
<dbReference type="GO" id="GO:0005829">
    <property type="term" value="C:cytosol"/>
    <property type="evidence" value="ECO:0007669"/>
    <property type="project" value="TreeGrafter"/>
</dbReference>
<dbReference type="SMART" id="SM00382">
    <property type="entry name" value="AAA"/>
    <property type="match status" value="1"/>
</dbReference>
<evidence type="ECO:0000256" key="7">
    <source>
        <dbReference type="ARBA" id="ARBA00022840"/>
    </source>
</evidence>
<evidence type="ECO:0000256" key="4">
    <source>
        <dbReference type="ARBA" id="ARBA00022771"/>
    </source>
</evidence>
<dbReference type="GO" id="GO:0003684">
    <property type="term" value="F:damaged DNA binding"/>
    <property type="evidence" value="ECO:0007669"/>
    <property type="project" value="InterPro"/>
</dbReference>
<dbReference type="PANTHER" id="PTHR32472:SF10">
    <property type="entry name" value="DNA REPAIR PROTEIN RADA-LIKE PROTEIN"/>
    <property type="match status" value="1"/>
</dbReference>
<dbReference type="PRINTS" id="PR01874">
    <property type="entry name" value="DNAREPAIRADA"/>
</dbReference>
<evidence type="ECO:0000256" key="1">
    <source>
        <dbReference type="ARBA" id="ARBA00022723"/>
    </source>
</evidence>
<keyword evidence="8" id="KW-0346">Stress response</keyword>
<evidence type="ECO:0000256" key="3">
    <source>
        <dbReference type="ARBA" id="ARBA00022763"/>
    </source>
</evidence>
<keyword evidence="4" id="KW-0863">Zinc-finger</keyword>
<evidence type="ECO:0000259" key="11">
    <source>
        <dbReference type="PROSITE" id="PS50162"/>
    </source>
</evidence>
<dbReference type="SUPFAM" id="SSF52540">
    <property type="entry name" value="P-loop containing nucleoside triphosphate hydrolases"/>
    <property type="match status" value="1"/>
</dbReference>
<evidence type="ECO:0000256" key="8">
    <source>
        <dbReference type="ARBA" id="ARBA00023016"/>
    </source>
</evidence>
<keyword evidence="1" id="KW-0479">Metal-binding</keyword>
<evidence type="ECO:0000256" key="6">
    <source>
        <dbReference type="ARBA" id="ARBA00022833"/>
    </source>
</evidence>
<dbReference type="EMBL" id="CABM01000014">
    <property type="protein sequence ID" value="CBH95833.1"/>
    <property type="molecule type" value="Genomic_DNA"/>
</dbReference>
<dbReference type="InterPro" id="IPR004504">
    <property type="entry name" value="DNA_repair_RadA"/>
</dbReference>
<dbReference type="InterPro" id="IPR041166">
    <property type="entry name" value="Rubredoxin_2"/>
</dbReference>
<evidence type="ECO:0000256" key="2">
    <source>
        <dbReference type="ARBA" id="ARBA00022741"/>
    </source>
</evidence>
<dbReference type="InterPro" id="IPR020588">
    <property type="entry name" value="RecA_ATP-bd"/>
</dbReference>
<protein>
    <submittedName>
        <fullName evidence="12">DNA repair protein radA (DNA repair protein sms)</fullName>
    </submittedName>
</protein>
<dbReference type="HAMAP" id="MF_01498">
    <property type="entry name" value="RadA_bact"/>
    <property type="match status" value="1"/>
</dbReference>
<dbReference type="AlphaFoldDB" id="E6PLN2"/>
<dbReference type="PANTHER" id="PTHR32472">
    <property type="entry name" value="DNA REPAIR PROTEIN RADA"/>
    <property type="match status" value="1"/>
</dbReference>
<evidence type="ECO:0000256" key="9">
    <source>
        <dbReference type="ARBA" id="ARBA00023125"/>
    </source>
</evidence>
<dbReference type="NCBIfam" id="TIGR00416">
    <property type="entry name" value="sms"/>
    <property type="match status" value="1"/>
</dbReference>
<keyword evidence="2" id="KW-0547">Nucleotide-binding</keyword>
<keyword evidence="3" id="KW-0227">DNA damage</keyword>
<proteinExistence type="inferred from homology"/>
<dbReference type="InterPro" id="IPR014721">
    <property type="entry name" value="Ribsml_uS5_D2-typ_fold_subgr"/>
</dbReference>
<dbReference type="InterPro" id="IPR027417">
    <property type="entry name" value="P-loop_NTPase"/>
</dbReference>
<dbReference type="GO" id="GO:0016787">
    <property type="term" value="F:hydrolase activity"/>
    <property type="evidence" value="ECO:0007669"/>
    <property type="project" value="UniProtKB-KW"/>
</dbReference>
<dbReference type="InterPro" id="IPR020568">
    <property type="entry name" value="Ribosomal_Su5_D2-typ_SF"/>
</dbReference>
<dbReference type="Pfam" id="PF18073">
    <property type="entry name" value="Zn_ribbon_LapB"/>
    <property type="match status" value="1"/>
</dbReference>
<evidence type="ECO:0000256" key="10">
    <source>
        <dbReference type="ARBA" id="ARBA00023204"/>
    </source>
</evidence>
<keyword evidence="10" id="KW-0234">DNA repair</keyword>
<dbReference type="SUPFAM" id="SSF54211">
    <property type="entry name" value="Ribosomal protein S5 domain 2-like"/>
    <property type="match status" value="1"/>
</dbReference>
<dbReference type="Pfam" id="PF13481">
    <property type="entry name" value="AAA_25"/>
    <property type="match status" value="1"/>
</dbReference>
<keyword evidence="6" id="KW-0862">Zinc</keyword>
<dbReference type="GO" id="GO:0000725">
    <property type="term" value="P:recombinational repair"/>
    <property type="evidence" value="ECO:0007669"/>
    <property type="project" value="TreeGrafter"/>
</dbReference>
<keyword evidence="5" id="KW-0378">Hydrolase</keyword>
<dbReference type="Gene3D" id="3.40.50.300">
    <property type="entry name" value="P-loop containing nucleotide triphosphate hydrolases"/>
    <property type="match status" value="1"/>
</dbReference>
<dbReference type="Gene3D" id="3.30.230.10">
    <property type="match status" value="1"/>
</dbReference>
<dbReference type="FunFam" id="3.40.50.300:FF:000050">
    <property type="entry name" value="DNA repair protein RadA"/>
    <property type="match status" value="1"/>
</dbReference>
<dbReference type="PROSITE" id="PS50162">
    <property type="entry name" value="RECA_2"/>
    <property type="match status" value="1"/>
</dbReference>
<evidence type="ECO:0000313" key="12">
    <source>
        <dbReference type="EMBL" id="CBH95833.1"/>
    </source>
</evidence>
<organism evidence="12">
    <name type="scientific">mine drainage metagenome</name>
    <dbReference type="NCBI Taxonomy" id="410659"/>
    <lineage>
        <taxon>unclassified sequences</taxon>
        <taxon>metagenomes</taxon>
        <taxon>ecological metagenomes</taxon>
    </lineage>
</organism>
<dbReference type="GO" id="GO:0008270">
    <property type="term" value="F:zinc ion binding"/>
    <property type="evidence" value="ECO:0007669"/>
    <property type="project" value="UniProtKB-KW"/>
</dbReference>
<dbReference type="GO" id="GO:0005524">
    <property type="term" value="F:ATP binding"/>
    <property type="evidence" value="ECO:0007669"/>
    <property type="project" value="UniProtKB-KW"/>
</dbReference>
<name>E6PLN2_9ZZZZ</name>
<dbReference type="GO" id="GO:0140664">
    <property type="term" value="F:ATP-dependent DNA damage sensor activity"/>
    <property type="evidence" value="ECO:0007669"/>
    <property type="project" value="InterPro"/>
</dbReference>
<reference evidence="12" key="1">
    <citation type="submission" date="2009-10" db="EMBL/GenBank/DDBJ databases">
        <title>Diversity of trophic interactions inside an arsenic-rich microbial ecosystem.</title>
        <authorList>
            <person name="Bertin P.N."/>
            <person name="Heinrich-Salmeron A."/>
            <person name="Pelletier E."/>
            <person name="Goulhen-Chollet F."/>
            <person name="Arsene-Ploetze F."/>
            <person name="Gallien S."/>
            <person name="Calteau A."/>
            <person name="Vallenet D."/>
            <person name="Casiot C."/>
            <person name="Chane-Woon-Ming B."/>
            <person name="Giloteaux L."/>
            <person name="Barakat M."/>
            <person name="Bonnefoy V."/>
            <person name="Bruneel O."/>
            <person name="Chandler M."/>
            <person name="Cleiss J."/>
            <person name="Duran R."/>
            <person name="Elbaz-Poulichet F."/>
            <person name="Fonknechten N."/>
            <person name="Lauga B."/>
            <person name="Mornico D."/>
            <person name="Ortet P."/>
            <person name="Schaeffer C."/>
            <person name="Siguier P."/>
            <person name="Alexander Thil Smith A."/>
            <person name="Van Dorsselaer A."/>
            <person name="Weissenbach J."/>
            <person name="Medigue C."/>
            <person name="Le Paslier D."/>
        </authorList>
    </citation>
    <scope>NUCLEOTIDE SEQUENCE</scope>
</reference>
<gene>
    <name evidence="12" type="primary">radA</name>
    <name evidence="12" type="ORF">CARN2_2104</name>
</gene>
<comment type="caution">
    <text evidence="12">The sequence shown here is derived from an EMBL/GenBank/DDBJ whole genome shotgun (WGS) entry which is preliminary data.</text>
</comment>
<accession>E6PLN2</accession>
<keyword evidence="9" id="KW-0238">DNA-binding</keyword>
<feature type="domain" description="RecA family profile 1" evidence="11">
    <location>
        <begin position="79"/>
        <end position="227"/>
    </location>
</feature>
<dbReference type="InterPro" id="IPR003593">
    <property type="entry name" value="AAA+_ATPase"/>
</dbReference>
<keyword evidence="7" id="KW-0067">ATP-binding</keyword>